<dbReference type="InterPro" id="IPR011010">
    <property type="entry name" value="DNA_brk_join_enz"/>
</dbReference>
<dbReference type="EMBL" id="DF238840">
    <property type="protein sequence ID" value="GAF26900.1"/>
    <property type="molecule type" value="Genomic_DNA"/>
</dbReference>
<accession>A0A0S6UFB5</accession>
<feature type="domain" description="Tyr recombinase" evidence="7">
    <location>
        <begin position="177"/>
        <end position="377"/>
    </location>
</feature>
<dbReference type="GO" id="GO:0006310">
    <property type="term" value="P:DNA recombination"/>
    <property type="evidence" value="ECO:0007669"/>
    <property type="project" value="UniProtKB-KW"/>
</dbReference>
<comment type="similarity">
    <text evidence="2">Belongs to the 'phage' integrase family.</text>
</comment>
<name>A0A0S6UFB5_NEOTH</name>
<keyword evidence="3" id="KW-0229">DNA integration</keyword>
<dbReference type="InterPro" id="IPR050090">
    <property type="entry name" value="Tyrosine_recombinase_XerCD"/>
</dbReference>
<evidence type="ECO:0000256" key="6">
    <source>
        <dbReference type="PROSITE-ProRule" id="PRU01248"/>
    </source>
</evidence>
<dbReference type="InterPro" id="IPR002104">
    <property type="entry name" value="Integrase_catalytic"/>
</dbReference>
<dbReference type="RefSeq" id="WP_025774617.1">
    <property type="nucleotide sequence ID" value="NZ_DF238840.1"/>
</dbReference>
<evidence type="ECO:0000256" key="1">
    <source>
        <dbReference type="ARBA" id="ARBA00003283"/>
    </source>
</evidence>
<dbReference type="InterPro" id="IPR004107">
    <property type="entry name" value="Integrase_SAM-like_N"/>
</dbReference>
<evidence type="ECO:0000313" key="9">
    <source>
        <dbReference type="EMBL" id="GAF26900.1"/>
    </source>
</evidence>
<proteinExistence type="inferred from homology"/>
<organism evidence="9">
    <name type="scientific">Moorella thermoacetica Y72</name>
    <dbReference type="NCBI Taxonomy" id="1325331"/>
    <lineage>
        <taxon>Bacteria</taxon>
        <taxon>Bacillati</taxon>
        <taxon>Bacillota</taxon>
        <taxon>Clostridia</taxon>
        <taxon>Neomoorellales</taxon>
        <taxon>Neomoorellaceae</taxon>
        <taxon>Neomoorella</taxon>
    </lineage>
</organism>
<dbReference type="Pfam" id="PF14659">
    <property type="entry name" value="Phage_int_SAM_3"/>
    <property type="match status" value="1"/>
</dbReference>
<dbReference type="GO" id="GO:0015074">
    <property type="term" value="P:DNA integration"/>
    <property type="evidence" value="ECO:0007669"/>
    <property type="project" value="UniProtKB-KW"/>
</dbReference>
<dbReference type="PROSITE" id="PS51898">
    <property type="entry name" value="TYR_RECOMBINASE"/>
    <property type="match status" value="1"/>
</dbReference>
<dbReference type="PROSITE" id="PS51900">
    <property type="entry name" value="CB"/>
    <property type="match status" value="1"/>
</dbReference>
<dbReference type="InterPro" id="IPR044068">
    <property type="entry name" value="CB"/>
</dbReference>
<dbReference type="GO" id="GO:0003677">
    <property type="term" value="F:DNA binding"/>
    <property type="evidence" value="ECO:0007669"/>
    <property type="project" value="UniProtKB-UniRule"/>
</dbReference>
<sequence length="392" mass="44496">MAGWVEKRGENKWRLNVPGGTDAEGKRKVYRKTVEASSRREAEKKLAEFVAEVQKRQYIEPSKLTFAEFVGHWLKNYAEENLAPKTLHRYKEMLESRILPAMGHLKLEEIKPLHLLEFYQNLQEDGIREDGKPGGLSARTILHHHRLIAAILQAAVDWEVIPSNPARKVKPPQVEKKEVACYDADQVAAMLAALDKEPLKYKVIVVLALATGCRKGEIMGLEWRDVDFENNTIEIRRASQYLPEKGAFTKKPKNETSSRKIAVPASVMDLLKQHKAQQAEQRLKVGDLWRGSNRLFVTWDGRPMFPDTISNWFPKFLKRHNLPPLTFHGLRHTSATLLLAEGVPLKNVSKRLGHSSVTTTGDIYAHALRSVDREAAEKLDDLLTGAKNKKQA</sequence>
<dbReference type="AlphaFoldDB" id="A0A0S6UFB5"/>
<evidence type="ECO:0000256" key="2">
    <source>
        <dbReference type="ARBA" id="ARBA00008857"/>
    </source>
</evidence>
<evidence type="ECO:0000259" key="8">
    <source>
        <dbReference type="PROSITE" id="PS51900"/>
    </source>
</evidence>
<dbReference type="InterPro" id="IPR013762">
    <property type="entry name" value="Integrase-like_cat_sf"/>
</dbReference>
<dbReference type="InterPro" id="IPR010998">
    <property type="entry name" value="Integrase_recombinase_N"/>
</dbReference>
<evidence type="ECO:0000256" key="5">
    <source>
        <dbReference type="ARBA" id="ARBA00023172"/>
    </source>
</evidence>
<dbReference type="Proteomes" id="UP000063718">
    <property type="component" value="Unassembled WGS sequence"/>
</dbReference>
<keyword evidence="5" id="KW-0233">DNA recombination</keyword>
<feature type="domain" description="Core-binding (CB)" evidence="8">
    <location>
        <begin position="64"/>
        <end position="156"/>
    </location>
</feature>
<keyword evidence="4 6" id="KW-0238">DNA-binding</keyword>
<dbReference type="Gene3D" id="1.10.150.130">
    <property type="match status" value="1"/>
</dbReference>
<protein>
    <submittedName>
        <fullName evidence="9">Integrase</fullName>
    </submittedName>
</protein>
<evidence type="ECO:0000256" key="4">
    <source>
        <dbReference type="ARBA" id="ARBA00023125"/>
    </source>
</evidence>
<dbReference type="PANTHER" id="PTHR30349">
    <property type="entry name" value="PHAGE INTEGRASE-RELATED"/>
    <property type="match status" value="1"/>
</dbReference>
<comment type="function">
    <text evidence="1">Site-specific tyrosine recombinase, which acts by catalyzing the cutting and rejoining of the recombining DNA molecules.</text>
</comment>
<dbReference type="Gene3D" id="1.10.443.10">
    <property type="entry name" value="Intergrase catalytic core"/>
    <property type="match status" value="1"/>
</dbReference>
<dbReference type="Pfam" id="PF00589">
    <property type="entry name" value="Phage_integrase"/>
    <property type="match status" value="1"/>
</dbReference>
<evidence type="ECO:0000259" key="7">
    <source>
        <dbReference type="PROSITE" id="PS51898"/>
    </source>
</evidence>
<dbReference type="SUPFAM" id="SSF56349">
    <property type="entry name" value="DNA breaking-rejoining enzymes"/>
    <property type="match status" value="1"/>
</dbReference>
<gene>
    <name evidence="9" type="ORF">MTY_2240</name>
</gene>
<dbReference type="CDD" id="cd01189">
    <property type="entry name" value="INT_ICEBs1_C_like"/>
    <property type="match status" value="1"/>
</dbReference>
<evidence type="ECO:0000256" key="3">
    <source>
        <dbReference type="ARBA" id="ARBA00022908"/>
    </source>
</evidence>
<reference evidence="9" key="1">
    <citation type="journal article" date="2014" name="Gene">
        <title>Genome-guided analysis of transformation efficiency and carbon dioxide assimilation by Moorella thermoacetica Y72.</title>
        <authorList>
            <person name="Tsukahara K."/>
            <person name="Kita A."/>
            <person name="Nakashimada Y."/>
            <person name="Hoshino T."/>
            <person name="Murakami K."/>
        </authorList>
    </citation>
    <scope>NUCLEOTIDE SEQUENCE [LARGE SCALE GENOMIC DNA]</scope>
    <source>
        <strain evidence="9">Y72</strain>
    </source>
</reference>
<dbReference type="PANTHER" id="PTHR30349:SF91">
    <property type="entry name" value="INTA PROTEIN"/>
    <property type="match status" value="1"/>
</dbReference>